<proteinExistence type="predicted"/>
<dbReference type="InterPro" id="IPR037291">
    <property type="entry name" value="DUF4139"/>
</dbReference>
<organism evidence="2 3">
    <name type="scientific">Dyadobacter jiangsuensis</name>
    <dbReference type="NCBI Taxonomy" id="1591085"/>
    <lineage>
        <taxon>Bacteria</taxon>
        <taxon>Pseudomonadati</taxon>
        <taxon>Bacteroidota</taxon>
        <taxon>Cytophagia</taxon>
        <taxon>Cytophagales</taxon>
        <taxon>Spirosomataceae</taxon>
        <taxon>Dyadobacter</taxon>
    </lineage>
</organism>
<dbReference type="RefSeq" id="WP_106599146.1">
    <property type="nucleotide sequence ID" value="NZ_PYAS01000020.1"/>
</dbReference>
<evidence type="ECO:0000259" key="1">
    <source>
        <dbReference type="Pfam" id="PF13598"/>
    </source>
</evidence>
<dbReference type="Pfam" id="PF13715">
    <property type="entry name" value="CarbopepD_reg_2"/>
    <property type="match status" value="1"/>
</dbReference>
<dbReference type="Proteomes" id="UP000241964">
    <property type="component" value="Unassembled WGS sequence"/>
</dbReference>
<protein>
    <submittedName>
        <fullName evidence="2">Uncharacterized protein (TIGR02231 family)</fullName>
    </submittedName>
</protein>
<dbReference type="PANTHER" id="PTHR31005:SF8">
    <property type="entry name" value="DUF4139 DOMAIN-CONTAINING PROTEIN"/>
    <property type="match status" value="1"/>
</dbReference>
<dbReference type="Gene3D" id="2.60.40.1120">
    <property type="entry name" value="Carboxypeptidase-like, regulatory domain"/>
    <property type="match status" value="1"/>
</dbReference>
<dbReference type="EMBL" id="PYAS01000020">
    <property type="protein sequence ID" value="PSL22488.1"/>
    <property type="molecule type" value="Genomic_DNA"/>
</dbReference>
<dbReference type="Pfam" id="PF13598">
    <property type="entry name" value="DUF4139"/>
    <property type="match status" value="1"/>
</dbReference>
<dbReference type="InterPro" id="IPR011935">
    <property type="entry name" value="CHP02231"/>
</dbReference>
<reference evidence="2 3" key="1">
    <citation type="submission" date="2018-03" db="EMBL/GenBank/DDBJ databases">
        <title>Genomic Encyclopedia of Archaeal and Bacterial Type Strains, Phase II (KMG-II): from individual species to whole genera.</title>
        <authorList>
            <person name="Goeker M."/>
        </authorList>
    </citation>
    <scope>NUCLEOTIDE SEQUENCE [LARGE SCALE GENOMIC DNA]</scope>
    <source>
        <strain evidence="2 3">DSM 29057</strain>
    </source>
</reference>
<evidence type="ECO:0000313" key="3">
    <source>
        <dbReference type="Proteomes" id="UP000241964"/>
    </source>
</evidence>
<dbReference type="PANTHER" id="PTHR31005">
    <property type="entry name" value="DUF4139 DOMAIN-CONTAINING PROTEIN"/>
    <property type="match status" value="1"/>
</dbReference>
<sequence length="389" mass="43001">MEIVVTVSAKKAAQVKLELSYYLADAGWYPSYDAKLTDLSTPLSLQFKAGLYQYSGEDWKKVKLILSSANPKDKLLVPELKTWYWGSPNDYSQYQAVSTDDLPGNNSITEVSGFVKDEQNGPIPGVSVIITGTNVGTTTDVNGFYQLSIPGNLPAKQRQLTFAFVGYVAQSQVITDRRIDINLQPDVKALQEVAVVGYGGKSKRLASRVAGMSLAQGASIGLNTSEKEAPTSVTYEIPVAYTLLSDGKTYTADLKTEQISDSYYEYLAVPKVRQEVFLNAYLPSWANLNLLPGDVNLYLENSYVGKTRLDPANAEDTLSLSFGVDKSVSVRREQVKSYTKRQFLGSNVTENRSYRIALRNTKKVPVRIVVKDQYPLARSKDVEVFDKSA</sequence>
<keyword evidence="3" id="KW-1185">Reference proteome</keyword>
<dbReference type="AlphaFoldDB" id="A0A2P8FL90"/>
<dbReference type="SUPFAM" id="SSF49464">
    <property type="entry name" value="Carboxypeptidase regulatory domain-like"/>
    <property type="match status" value="1"/>
</dbReference>
<dbReference type="OrthoDB" id="634585at2"/>
<name>A0A2P8FL90_9BACT</name>
<gene>
    <name evidence="2" type="ORF">CLV60_12032</name>
</gene>
<evidence type="ECO:0000313" key="2">
    <source>
        <dbReference type="EMBL" id="PSL22488.1"/>
    </source>
</evidence>
<accession>A0A2P8FL90</accession>
<feature type="domain" description="DUF4139" evidence="1">
    <location>
        <begin position="17"/>
        <end position="386"/>
    </location>
</feature>
<dbReference type="InterPro" id="IPR008969">
    <property type="entry name" value="CarboxyPept-like_regulatory"/>
</dbReference>
<comment type="caution">
    <text evidence="2">The sequence shown here is derived from an EMBL/GenBank/DDBJ whole genome shotgun (WGS) entry which is preliminary data.</text>
</comment>